<dbReference type="Proteomes" id="UP001566331">
    <property type="component" value="Unassembled WGS sequence"/>
</dbReference>
<keyword evidence="1" id="KW-0732">Signal</keyword>
<evidence type="ECO:0000256" key="1">
    <source>
        <dbReference type="SAM" id="SignalP"/>
    </source>
</evidence>
<evidence type="ECO:0000313" key="2">
    <source>
        <dbReference type="EMBL" id="MEZ0475434.1"/>
    </source>
</evidence>
<name>A0ABV4HRQ7_9GAMM</name>
<dbReference type="SUPFAM" id="SSF54427">
    <property type="entry name" value="NTF2-like"/>
    <property type="match status" value="1"/>
</dbReference>
<gene>
    <name evidence="2" type="ORF">AB6713_12550</name>
</gene>
<protein>
    <recommendedName>
        <fullName evidence="4">Nuclear transport factor 2 family protein</fullName>
    </recommendedName>
</protein>
<organism evidence="2 3">
    <name type="scientific">Luteimonas salinilitoris</name>
    <dbReference type="NCBI Taxonomy" id="3237697"/>
    <lineage>
        <taxon>Bacteria</taxon>
        <taxon>Pseudomonadati</taxon>
        <taxon>Pseudomonadota</taxon>
        <taxon>Gammaproteobacteria</taxon>
        <taxon>Lysobacterales</taxon>
        <taxon>Lysobacteraceae</taxon>
        <taxon>Luteimonas</taxon>
    </lineage>
</organism>
<accession>A0ABV4HRQ7</accession>
<feature type="signal peptide" evidence="1">
    <location>
        <begin position="1"/>
        <end position="30"/>
    </location>
</feature>
<dbReference type="RefSeq" id="WP_370565174.1">
    <property type="nucleotide sequence ID" value="NZ_JBFWIB010000013.1"/>
</dbReference>
<keyword evidence="3" id="KW-1185">Reference proteome</keyword>
<proteinExistence type="predicted"/>
<dbReference type="Gene3D" id="3.10.450.50">
    <property type="match status" value="1"/>
</dbReference>
<feature type="chain" id="PRO_5047144339" description="Nuclear transport factor 2 family protein" evidence="1">
    <location>
        <begin position="31"/>
        <end position="165"/>
    </location>
</feature>
<sequence>MTNIGRELPRRLSALAGVLALAASVAPAFAGDGENARANRHCERQFEVAQRIDMESFRDYDAETFRAVHTDDAVTIFASGAVFYGIDAIMDALASHFENREAVWEWTELYRKVEGCRTAFILYETTYRIPSAGFFQRALTGVSYTRHRGVWLANADQGTLLPPAP</sequence>
<dbReference type="EMBL" id="JBFWIC010000016">
    <property type="protein sequence ID" value="MEZ0475434.1"/>
    <property type="molecule type" value="Genomic_DNA"/>
</dbReference>
<evidence type="ECO:0000313" key="3">
    <source>
        <dbReference type="Proteomes" id="UP001566331"/>
    </source>
</evidence>
<evidence type="ECO:0008006" key="4">
    <source>
        <dbReference type="Google" id="ProtNLM"/>
    </source>
</evidence>
<dbReference type="InterPro" id="IPR032710">
    <property type="entry name" value="NTF2-like_dom_sf"/>
</dbReference>
<comment type="caution">
    <text evidence="2">The sequence shown here is derived from an EMBL/GenBank/DDBJ whole genome shotgun (WGS) entry which is preliminary data.</text>
</comment>
<reference evidence="2 3" key="1">
    <citation type="submission" date="2024-07" db="EMBL/GenBank/DDBJ databases">
        <title>Luteimonas salilacus sp. nov., isolated from the shore soil of Salt Lake in Tibet of China.</title>
        <authorList>
            <person name="Zhang X."/>
            <person name="Li A."/>
        </authorList>
    </citation>
    <scope>NUCLEOTIDE SEQUENCE [LARGE SCALE GENOMIC DNA]</scope>
    <source>
        <strain evidence="2 3">B3-2-R+30</strain>
    </source>
</reference>